<dbReference type="PROSITE" id="PS50113">
    <property type="entry name" value="PAC"/>
    <property type="match status" value="1"/>
</dbReference>
<dbReference type="InParanoid" id="A0A2P6NNC2"/>
<feature type="domain" description="PAC" evidence="6">
    <location>
        <begin position="110"/>
        <end position="165"/>
    </location>
</feature>
<dbReference type="SUPFAM" id="SSF47769">
    <property type="entry name" value="SAM/Pointed domain"/>
    <property type="match status" value="1"/>
</dbReference>
<dbReference type="EMBL" id="MDYQ01000045">
    <property type="protein sequence ID" value="PRP85432.1"/>
    <property type="molecule type" value="Genomic_DNA"/>
</dbReference>
<dbReference type="AlphaFoldDB" id="A0A2P6NNC2"/>
<evidence type="ECO:0000256" key="3">
    <source>
        <dbReference type="ARBA" id="ARBA00022991"/>
    </source>
</evidence>
<dbReference type="InterPro" id="IPR008936">
    <property type="entry name" value="Rho_GTPase_activation_prot"/>
</dbReference>
<evidence type="ECO:0000313" key="8">
    <source>
        <dbReference type="Proteomes" id="UP000241769"/>
    </source>
</evidence>
<dbReference type="Proteomes" id="UP000241769">
    <property type="component" value="Unassembled WGS sequence"/>
</dbReference>
<dbReference type="CDD" id="cd04519">
    <property type="entry name" value="RasGAP"/>
    <property type="match status" value="1"/>
</dbReference>
<dbReference type="PROSITE" id="PS50105">
    <property type="entry name" value="SAM_DOMAIN"/>
    <property type="match status" value="1"/>
</dbReference>
<dbReference type="Gene3D" id="3.30.450.20">
    <property type="entry name" value="PAS domain"/>
    <property type="match status" value="1"/>
</dbReference>
<dbReference type="InterPro" id="IPR035965">
    <property type="entry name" value="PAS-like_dom_sf"/>
</dbReference>
<evidence type="ECO:0000313" key="7">
    <source>
        <dbReference type="EMBL" id="PRP85432.1"/>
    </source>
</evidence>
<feature type="domain" description="Ras-GAP" evidence="4">
    <location>
        <begin position="403"/>
        <end position="596"/>
    </location>
</feature>
<gene>
    <name evidence="7" type="ORF">PROFUN_06978</name>
</gene>
<dbReference type="OrthoDB" id="39103at2759"/>
<accession>A0A2P6NNC2</accession>
<keyword evidence="1" id="KW-0285">Flavoprotein</keyword>
<evidence type="ECO:0000256" key="1">
    <source>
        <dbReference type="ARBA" id="ARBA00022630"/>
    </source>
</evidence>
<dbReference type="Pfam" id="PF00536">
    <property type="entry name" value="SAM_1"/>
    <property type="match status" value="1"/>
</dbReference>
<dbReference type="Gene3D" id="1.10.150.50">
    <property type="entry name" value="Transcription Factor, Ets-1"/>
    <property type="match status" value="1"/>
</dbReference>
<dbReference type="Gene3D" id="1.10.506.10">
    <property type="entry name" value="GTPase Activation - p120gap, domain 1"/>
    <property type="match status" value="1"/>
</dbReference>
<dbReference type="InterPro" id="IPR013761">
    <property type="entry name" value="SAM/pointed_sf"/>
</dbReference>
<organism evidence="7 8">
    <name type="scientific">Planoprotostelium fungivorum</name>
    <dbReference type="NCBI Taxonomy" id="1890364"/>
    <lineage>
        <taxon>Eukaryota</taxon>
        <taxon>Amoebozoa</taxon>
        <taxon>Evosea</taxon>
        <taxon>Variosea</taxon>
        <taxon>Cavosteliida</taxon>
        <taxon>Cavosteliaceae</taxon>
        <taxon>Planoprotostelium</taxon>
    </lineage>
</organism>
<dbReference type="InterPro" id="IPR001936">
    <property type="entry name" value="RasGAP_dom"/>
</dbReference>
<dbReference type="PANTHER" id="PTHR47429">
    <property type="entry name" value="PROTEIN TWIN LOV 1"/>
    <property type="match status" value="1"/>
</dbReference>
<protein>
    <submittedName>
        <fullName evidence="7">PAS/PAC sensor protein</fullName>
    </submittedName>
</protein>
<evidence type="ECO:0000259" key="5">
    <source>
        <dbReference type="PROSITE" id="PS50105"/>
    </source>
</evidence>
<dbReference type="SUPFAM" id="SSF48350">
    <property type="entry name" value="GTPase activation domain, GAP"/>
    <property type="match status" value="1"/>
</dbReference>
<evidence type="ECO:0000256" key="2">
    <source>
        <dbReference type="ARBA" id="ARBA00022643"/>
    </source>
</evidence>
<sequence>MGQKISVDRIRQVKDAKGAAIYSTHFELVLLDVQNRAYEQYPSLEEGAHSCTVTDNSLEDNPIIWVNDEFERMTLFPRDEIVGHNCRFLQGPATNREAVTNIKKSIEAGKPVDVELLNYRKDGVAFWNNFKILPVWSRDRKIITHFIAVQNDVTVLKQPGRYWQQWSPAEVGGWLVKIDLGDFSKVFMQKNIPGKKIVEITDAQLREFGMTESEIEIYVSFPPSLPSKPWIQVHQKRELITGKALEPSASQSKKEISNADTIAIKCYLDGKAQIYTVSRKTPLNKFHKTLKREHKWEFTMRLASDSSPLSSTTWSKRLQKAHGTVVVFLTRTSHSNEKHSLEESMSASATSSQSSLSGGNALDLFNNNGGAQFESDENQFSSSMFLLNQSTFTEVMKLEGSNDSAELTGILYTLFDGRGRMKDIMQWATTFEINRIANINEFMRSQSMATRLMTLVVRSEPGVRYLWYVMQPTMKAVLAKQQNYTKDVKSLNGDDQLEYTQWMIATCQSLIDRLCDSVHMCPLSVRDVMSAIIAALDESTKVDCEPQEMGLIVCALRYLVPAFVDPSQFDAMVGILSEEQSKSLRQFSVLFQKVCNNSDYPEETASSQRINAFIQTARPKLLDYMRRLTDETTLETYRQVVRVSFTPPALDDVDAKLSAAVTALRVDSSNSNI</sequence>
<dbReference type="InterPro" id="IPR001660">
    <property type="entry name" value="SAM"/>
</dbReference>
<dbReference type="InterPro" id="IPR000700">
    <property type="entry name" value="PAS-assoc_C"/>
</dbReference>
<keyword evidence="3" id="KW-0157">Chromophore</keyword>
<dbReference type="CDD" id="cd00130">
    <property type="entry name" value="PAS"/>
    <property type="match status" value="1"/>
</dbReference>
<dbReference type="PROSITE" id="PS50018">
    <property type="entry name" value="RAS_GTPASE_ACTIV_2"/>
    <property type="match status" value="1"/>
</dbReference>
<keyword evidence="2" id="KW-0288">FMN</keyword>
<dbReference type="InterPro" id="IPR000014">
    <property type="entry name" value="PAS"/>
</dbReference>
<dbReference type="NCBIfam" id="TIGR00229">
    <property type="entry name" value="sensory_box"/>
    <property type="match status" value="1"/>
</dbReference>
<dbReference type="STRING" id="1890364.A0A2P6NNC2"/>
<dbReference type="SUPFAM" id="SSF55785">
    <property type="entry name" value="PYP-like sensor domain (PAS domain)"/>
    <property type="match status" value="1"/>
</dbReference>
<dbReference type="PANTHER" id="PTHR47429:SF2">
    <property type="entry name" value="PROTEIN TWIN LOV 1"/>
    <property type="match status" value="1"/>
</dbReference>
<dbReference type="Pfam" id="PF13426">
    <property type="entry name" value="PAS_9"/>
    <property type="match status" value="1"/>
</dbReference>
<name>A0A2P6NNC2_9EUKA</name>
<keyword evidence="8" id="KW-1185">Reference proteome</keyword>
<evidence type="ECO:0000259" key="6">
    <source>
        <dbReference type="PROSITE" id="PS50113"/>
    </source>
</evidence>
<reference evidence="7 8" key="1">
    <citation type="journal article" date="2018" name="Genome Biol. Evol.">
        <title>Multiple Roots of Fruiting Body Formation in Amoebozoa.</title>
        <authorList>
            <person name="Hillmann F."/>
            <person name="Forbes G."/>
            <person name="Novohradska S."/>
            <person name="Ferling I."/>
            <person name="Riege K."/>
            <person name="Groth M."/>
            <person name="Westermann M."/>
            <person name="Marz M."/>
            <person name="Spaller T."/>
            <person name="Winckler T."/>
            <person name="Schaap P."/>
            <person name="Glockner G."/>
        </authorList>
    </citation>
    <scope>NUCLEOTIDE SEQUENCE [LARGE SCALE GENOMIC DNA]</scope>
    <source>
        <strain evidence="7 8">Jena</strain>
    </source>
</reference>
<evidence type="ECO:0000259" key="4">
    <source>
        <dbReference type="PROSITE" id="PS50018"/>
    </source>
</evidence>
<comment type="caution">
    <text evidence="7">The sequence shown here is derived from an EMBL/GenBank/DDBJ whole genome shotgun (WGS) entry which is preliminary data.</text>
</comment>
<feature type="domain" description="SAM" evidence="5">
    <location>
        <begin position="166"/>
        <end position="211"/>
    </location>
</feature>
<dbReference type="GO" id="GO:0005634">
    <property type="term" value="C:nucleus"/>
    <property type="evidence" value="ECO:0007669"/>
    <property type="project" value="TreeGrafter"/>
</dbReference>
<proteinExistence type="predicted"/>